<comment type="caution">
    <text evidence="1">The sequence shown here is derived from an EMBL/GenBank/DDBJ whole genome shotgun (WGS) entry which is preliminary data.</text>
</comment>
<protein>
    <submittedName>
        <fullName evidence="1">Uncharacterized protein</fullName>
    </submittedName>
</protein>
<evidence type="ECO:0000313" key="1">
    <source>
        <dbReference type="EMBL" id="MBA2870584.1"/>
    </source>
</evidence>
<reference evidence="1 2" key="1">
    <citation type="submission" date="2020-07" db="EMBL/GenBank/DDBJ databases">
        <title>Genomic Encyclopedia of Type Strains, Phase IV (KMG-IV): sequencing the most valuable type-strain genomes for metagenomic binning, comparative biology and taxonomic classification.</title>
        <authorList>
            <person name="Goeker M."/>
        </authorList>
    </citation>
    <scope>NUCLEOTIDE SEQUENCE [LARGE SCALE GENOMIC DNA]</scope>
    <source>
        <strain evidence="1 2">DSM 25220</strain>
    </source>
</reference>
<dbReference type="EMBL" id="JACDUU010000001">
    <property type="protein sequence ID" value="MBA2870584.1"/>
    <property type="molecule type" value="Genomic_DNA"/>
</dbReference>
<sequence>MLDDNHFLQYTYPTFFRLVCPFYNLYEVLKKHNNKDYLELTIFISLIYYHFTKLK</sequence>
<dbReference type="AlphaFoldDB" id="A0A7V9YY39"/>
<gene>
    <name evidence="1" type="ORF">HNQ85_000842</name>
</gene>
<proteinExistence type="predicted"/>
<dbReference type="Proteomes" id="UP000580891">
    <property type="component" value="Unassembled WGS sequence"/>
</dbReference>
<evidence type="ECO:0000313" key="2">
    <source>
        <dbReference type="Proteomes" id="UP000580891"/>
    </source>
</evidence>
<keyword evidence="2" id="KW-1185">Reference proteome</keyword>
<accession>A0A7V9YY39</accession>
<name>A0A7V9YY39_9BACL</name>
<organism evidence="1 2">
    <name type="scientific">[Anoxybacillus] calidus</name>
    <dbReference type="NCBI Taxonomy" id="575178"/>
    <lineage>
        <taxon>Bacteria</taxon>
        <taxon>Bacillati</taxon>
        <taxon>Bacillota</taxon>
        <taxon>Bacilli</taxon>
        <taxon>Bacillales</taxon>
        <taxon>Anoxybacillaceae</taxon>
        <taxon>Paranoxybacillus</taxon>
    </lineage>
</organism>